<sequence>MVYNIGTGISEVTDPAIGKNMQGMADPSQKIRGVESKLYARTFVITDATDKDLKKPVVIVIADIWASVEAVKTAVIKRLKSQPKFQSLNEENVLISGTHTHSGPGGFSHSGLYEYAAGGFDTHTFECVVSGIVKSIQKAFNNLAPGKIYINKGIIADCGRQRSKEAYLNNPAEERKRYNSDTDKEMLLLKFVRVNQTKEVPIGVLNWYAIHPTDRGQKTTVINGDNKGYASYLFEKALGTNYSNKETFIAAFANSNCGDVSGNVEFGYIPDGSDDKAHMELHGRKQFDMAKKLFDSATEELQGEIGFRHTRVDMSNIKIENQPGKRTWPGALGLAFAAGSTEDSIPKIELPVIGTIDSFELREGLIEAKDQISVTERAAQLAIISAMAATFGVTEDKRDFVQGHLPKPIILRTGLLNPPITPNILPLQLIKIGSLILTAIPGEITTMAGRRLKETVLNELKDFGIKHLAMAAYANDYSLYITTKEEYDKQHYEGGCTLFGPYTLMAYQQEFRKLANALKNKKAVNPGPSPSKRTASVAKRITIRNLSSSSITVEFFKQSDTVVGGVFDFAAVPLPNGTLQIPKQSDCVYILPSDVNMVKMRINQNKTRIVEKIGLYRLVTIKPDGTATVSNYVPPHV</sequence>
<dbReference type="EC" id="3.5.1.23" evidence="3"/>
<feature type="binding site" evidence="2">
    <location>
        <position position="211"/>
    </location>
    <ligand>
        <name>Zn(2+)</name>
        <dbReference type="ChEBI" id="CHEBI:29105"/>
    </ligand>
</feature>
<dbReference type="GO" id="GO:0016020">
    <property type="term" value="C:membrane"/>
    <property type="evidence" value="ECO:0007669"/>
    <property type="project" value="GOC"/>
</dbReference>
<feature type="binding site" evidence="2">
    <location>
        <position position="480"/>
    </location>
    <ligand>
        <name>Zn(2+)</name>
        <dbReference type="ChEBI" id="CHEBI:29105"/>
    </ligand>
</feature>
<dbReference type="Pfam" id="PF04734">
    <property type="entry name" value="Ceramidase_alk"/>
    <property type="match status" value="1"/>
</dbReference>
<feature type="binding site" evidence="2">
    <location>
        <position position="99"/>
    </location>
    <ligand>
        <name>Zn(2+)</name>
        <dbReference type="ChEBI" id="CHEBI:29105"/>
    </ligand>
</feature>
<keyword evidence="6" id="KW-1185">Reference proteome</keyword>
<evidence type="ECO:0000256" key="2">
    <source>
        <dbReference type="PIRSR" id="PIRSR606823-2"/>
    </source>
</evidence>
<evidence type="ECO:0000256" key="3">
    <source>
        <dbReference type="RuleBase" id="RU366019"/>
    </source>
</evidence>
<keyword evidence="3" id="KW-0746">Sphingolipid metabolism</keyword>
<keyword evidence="2" id="KW-0479">Metal-binding</keyword>
<protein>
    <recommendedName>
        <fullName evidence="3">Neutral ceramidase</fullName>
        <ecNumber evidence="3">3.5.1.23</ecNumber>
    </recommendedName>
</protein>
<dbReference type="InterPro" id="IPR006823">
    <property type="entry name" value="Ceramidase_alk"/>
</dbReference>
<evidence type="ECO:0000256" key="1">
    <source>
        <dbReference type="PIRSR" id="PIRSR606823-1"/>
    </source>
</evidence>
<evidence type="ECO:0000313" key="6">
    <source>
        <dbReference type="Proteomes" id="UP000622533"/>
    </source>
</evidence>
<dbReference type="GO" id="GO:0005576">
    <property type="term" value="C:extracellular region"/>
    <property type="evidence" value="ECO:0007669"/>
    <property type="project" value="TreeGrafter"/>
</dbReference>
<organism evidence="5 6">
    <name type="scientific">Desmonostoc muscorum LEGE 12446</name>
    <dbReference type="NCBI Taxonomy" id="1828758"/>
    <lineage>
        <taxon>Bacteria</taxon>
        <taxon>Bacillati</taxon>
        <taxon>Cyanobacteriota</taxon>
        <taxon>Cyanophyceae</taxon>
        <taxon>Nostocales</taxon>
        <taxon>Nostocaceae</taxon>
        <taxon>Desmonostoc</taxon>
    </lineage>
</organism>
<reference evidence="5" key="1">
    <citation type="submission" date="2020-10" db="EMBL/GenBank/DDBJ databases">
        <authorList>
            <person name="Castelo-Branco R."/>
            <person name="Eusebio N."/>
            <person name="Adriana R."/>
            <person name="Vieira A."/>
            <person name="Brugerolle De Fraissinette N."/>
            <person name="Rezende De Castro R."/>
            <person name="Schneider M.P."/>
            <person name="Vasconcelos V."/>
            <person name="Leao P.N."/>
        </authorList>
    </citation>
    <scope>NUCLEOTIDE SEQUENCE</scope>
    <source>
        <strain evidence="5">LEGE 12446</strain>
    </source>
</reference>
<dbReference type="AlphaFoldDB" id="A0A8J7A4A0"/>
<dbReference type="Proteomes" id="UP000622533">
    <property type="component" value="Unassembled WGS sequence"/>
</dbReference>
<dbReference type="GO" id="GO:0046872">
    <property type="term" value="F:metal ion binding"/>
    <property type="evidence" value="ECO:0007669"/>
    <property type="project" value="UniProtKB-KW"/>
</dbReference>
<feature type="binding site" evidence="2">
    <location>
        <position position="443"/>
    </location>
    <ligand>
        <name>Zn(2+)</name>
        <dbReference type="ChEBI" id="CHEBI:29105"/>
    </ligand>
</feature>
<evidence type="ECO:0000259" key="4">
    <source>
        <dbReference type="Pfam" id="PF04734"/>
    </source>
</evidence>
<keyword evidence="3" id="KW-0378">Hydrolase</keyword>
<proteinExistence type="inferred from homology"/>
<comment type="catalytic activity">
    <reaction evidence="3">
        <text>an N-acylsphing-4-enine + H2O = sphing-4-enine + a fatty acid</text>
        <dbReference type="Rhea" id="RHEA:20856"/>
        <dbReference type="ChEBI" id="CHEBI:15377"/>
        <dbReference type="ChEBI" id="CHEBI:28868"/>
        <dbReference type="ChEBI" id="CHEBI:52639"/>
        <dbReference type="ChEBI" id="CHEBI:57756"/>
        <dbReference type="EC" id="3.5.1.23"/>
    </reaction>
</comment>
<dbReference type="PANTHER" id="PTHR12670">
    <property type="entry name" value="CERAMIDASE"/>
    <property type="match status" value="1"/>
</dbReference>
<dbReference type="PANTHER" id="PTHR12670:SF1">
    <property type="entry name" value="NEUTRAL CERAMIDASE"/>
    <property type="match status" value="1"/>
</dbReference>
<dbReference type="GO" id="GO:0046512">
    <property type="term" value="P:sphingosine biosynthetic process"/>
    <property type="evidence" value="ECO:0007669"/>
    <property type="project" value="TreeGrafter"/>
</dbReference>
<dbReference type="GO" id="GO:0046514">
    <property type="term" value="P:ceramide catabolic process"/>
    <property type="evidence" value="ECO:0007669"/>
    <property type="project" value="InterPro"/>
</dbReference>
<name>A0A8J7A4A0_DESMC</name>
<keyword evidence="3" id="KW-0443">Lipid metabolism</keyword>
<comment type="cofactor">
    <cofactor evidence="2">
        <name>Zn(2+)</name>
        <dbReference type="ChEBI" id="CHEBI:29105"/>
    </cofactor>
    <text evidence="2">Binds 1 zinc ion per subunit.</text>
</comment>
<dbReference type="GO" id="GO:0042759">
    <property type="term" value="P:long-chain fatty acid biosynthetic process"/>
    <property type="evidence" value="ECO:0007669"/>
    <property type="project" value="TreeGrafter"/>
</dbReference>
<comment type="similarity">
    <text evidence="3">Belongs to the neutral ceramidase family.</text>
</comment>
<comment type="caution">
    <text evidence="5">The sequence shown here is derived from an EMBL/GenBank/DDBJ whole genome shotgun (WGS) entry which is preliminary data.</text>
</comment>
<dbReference type="GO" id="GO:0017040">
    <property type="term" value="F:N-acylsphingosine amidohydrolase activity"/>
    <property type="evidence" value="ECO:0007669"/>
    <property type="project" value="UniProtKB-UniRule"/>
</dbReference>
<dbReference type="InterPro" id="IPR031329">
    <property type="entry name" value="NEUT/ALK_ceramidase_N"/>
</dbReference>
<evidence type="ECO:0000313" key="5">
    <source>
        <dbReference type="EMBL" id="MBE9021157.1"/>
    </source>
</evidence>
<feature type="active site" description="Nucleophile" evidence="1">
    <location>
        <position position="261"/>
    </location>
</feature>
<keyword evidence="2" id="KW-0862">Zinc</keyword>
<feature type="domain" description="Neutral/alkaline non-lysosomal ceramidase N-terminal" evidence="4">
    <location>
        <begin position="3"/>
        <end position="509"/>
    </location>
</feature>
<dbReference type="EMBL" id="JADEXS010000009">
    <property type="protein sequence ID" value="MBE9021157.1"/>
    <property type="molecule type" value="Genomic_DNA"/>
</dbReference>
<accession>A0A8J7A4A0</accession>
<gene>
    <name evidence="5" type="ORF">IQ276_01390</name>
</gene>